<dbReference type="STRING" id="299467.A0A443SRW6"/>
<feature type="domain" description="RecA family profile 1" evidence="8">
    <location>
        <begin position="1"/>
        <end position="151"/>
    </location>
</feature>
<dbReference type="GO" id="GO:0033063">
    <property type="term" value="C:Rad51B-Rad51C-Rad51D-XRCC2 complex"/>
    <property type="evidence" value="ECO:0007669"/>
    <property type="project" value="TreeGrafter"/>
</dbReference>
<dbReference type="GO" id="GO:0005657">
    <property type="term" value="C:replication fork"/>
    <property type="evidence" value="ECO:0007669"/>
    <property type="project" value="TreeGrafter"/>
</dbReference>
<proteinExistence type="predicted"/>
<dbReference type="AlphaFoldDB" id="A0A443SRW6"/>
<dbReference type="InterPro" id="IPR020588">
    <property type="entry name" value="RecA_ATP-bd"/>
</dbReference>
<dbReference type="VEuPathDB" id="VectorBase:LDEU001839"/>
<keyword evidence="2" id="KW-0547">Nucleotide-binding</keyword>
<dbReference type="EMBL" id="NCKV01000596">
    <property type="protein sequence ID" value="RWS30205.1"/>
    <property type="molecule type" value="Genomic_DNA"/>
</dbReference>
<reference evidence="9 10" key="1">
    <citation type="journal article" date="2018" name="Gigascience">
        <title>Genomes of trombidid mites reveal novel predicted allergens and laterally-transferred genes associated with secondary metabolism.</title>
        <authorList>
            <person name="Dong X."/>
            <person name="Chaisiri K."/>
            <person name="Xia D."/>
            <person name="Armstrong S.D."/>
            <person name="Fang Y."/>
            <person name="Donnelly M.J."/>
            <person name="Kadowaki T."/>
            <person name="McGarry J.W."/>
            <person name="Darby A.C."/>
            <person name="Makepeace B.L."/>
        </authorList>
    </citation>
    <scope>NUCLEOTIDE SEQUENCE [LARGE SCALE GENOMIC DNA]</scope>
    <source>
        <strain evidence="9">UoL-UT</strain>
    </source>
</reference>
<dbReference type="GO" id="GO:0007131">
    <property type="term" value="P:reciprocal meiotic recombination"/>
    <property type="evidence" value="ECO:0007669"/>
    <property type="project" value="TreeGrafter"/>
</dbReference>
<keyword evidence="3" id="KW-0227">DNA damage</keyword>
<dbReference type="GO" id="GO:0033065">
    <property type="term" value="C:Rad51C-XRCC3 complex"/>
    <property type="evidence" value="ECO:0007669"/>
    <property type="project" value="TreeGrafter"/>
</dbReference>
<evidence type="ECO:0000256" key="6">
    <source>
        <dbReference type="ARBA" id="ARBA00023242"/>
    </source>
</evidence>
<evidence type="ECO:0000256" key="5">
    <source>
        <dbReference type="ARBA" id="ARBA00023204"/>
    </source>
</evidence>
<dbReference type="GO" id="GO:0140664">
    <property type="term" value="F:ATP-dependent DNA damage sensor activity"/>
    <property type="evidence" value="ECO:0007669"/>
    <property type="project" value="InterPro"/>
</dbReference>
<evidence type="ECO:0000256" key="1">
    <source>
        <dbReference type="ARBA" id="ARBA00004123"/>
    </source>
</evidence>
<dbReference type="InterPro" id="IPR013632">
    <property type="entry name" value="Rad51_C"/>
</dbReference>
<accession>A0A443SRW6</accession>
<keyword evidence="4" id="KW-0067">ATP-binding</keyword>
<dbReference type="SUPFAM" id="SSF52540">
    <property type="entry name" value="P-loop containing nucleoside triphosphate hydrolases"/>
    <property type="match status" value="1"/>
</dbReference>
<dbReference type="Proteomes" id="UP000288716">
    <property type="component" value="Unassembled WGS sequence"/>
</dbReference>
<dbReference type="GO" id="GO:0005524">
    <property type="term" value="F:ATP binding"/>
    <property type="evidence" value="ECO:0007669"/>
    <property type="project" value="UniProtKB-KW"/>
</dbReference>
<evidence type="ECO:0000313" key="10">
    <source>
        <dbReference type="Proteomes" id="UP000288716"/>
    </source>
</evidence>
<evidence type="ECO:0000256" key="4">
    <source>
        <dbReference type="ARBA" id="ARBA00022840"/>
    </source>
</evidence>
<evidence type="ECO:0000256" key="7">
    <source>
        <dbReference type="ARBA" id="ARBA00040674"/>
    </source>
</evidence>
<organism evidence="9 10">
    <name type="scientific">Leptotrombidium deliense</name>
    <dbReference type="NCBI Taxonomy" id="299467"/>
    <lineage>
        <taxon>Eukaryota</taxon>
        <taxon>Metazoa</taxon>
        <taxon>Ecdysozoa</taxon>
        <taxon>Arthropoda</taxon>
        <taxon>Chelicerata</taxon>
        <taxon>Arachnida</taxon>
        <taxon>Acari</taxon>
        <taxon>Acariformes</taxon>
        <taxon>Trombidiformes</taxon>
        <taxon>Prostigmata</taxon>
        <taxon>Anystina</taxon>
        <taxon>Parasitengona</taxon>
        <taxon>Trombiculoidea</taxon>
        <taxon>Trombiculidae</taxon>
        <taxon>Leptotrombidium</taxon>
    </lineage>
</organism>
<keyword evidence="10" id="KW-1185">Reference proteome</keyword>
<evidence type="ECO:0000256" key="3">
    <source>
        <dbReference type="ARBA" id="ARBA00022763"/>
    </source>
</evidence>
<dbReference type="PROSITE" id="PS50162">
    <property type="entry name" value="RECA_2"/>
    <property type="match status" value="1"/>
</dbReference>
<dbReference type="InterPro" id="IPR052093">
    <property type="entry name" value="HR_Repair_Mediator"/>
</dbReference>
<protein>
    <recommendedName>
        <fullName evidence="7">DNA repair protein RAD51 homolog 3</fullName>
    </recommendedName>
</protein>
<dbReference type="Pfam" id="PF08423">
    <property type="entry name" value="Rad51"/>
    <property type="match status" value="1"/>
</dbReference>
<sequence length="211" mass="24378">MQLCVNAQIPEIMGGIEGEALFIDCESLKISRFNEIATLTIKELREKFKENPNVNHLFLHSFTSKKITDGLSILKCKSWEELEVAILRKLDSFLELHPKVKLIIIDSISYLFRYDFEGDIFERTKLLLEVSQKLKEIATSKNICVTFTNHLTHHVDVRQNIPALGASWGHCSNIRLLLERDRTSNLRFFSTTKNFPQKGKYEFTISALGFR</sequence>
<evidence type="ECO:0000313" key="9">
    <source>
        <dbReference type="EMBL" id="RWS30205.1"/>
    </source>
</evidence>
<keyword evidence="6" id="KW-0539">Nucleus</keyword>
<comment type="caution">
    <text evidence="9">The sequence shown here is derived from an EMBL/GenBank/DDBJ whole genome shotgun (WGS) entry which is preliminary data.</text>
</comment>
<dbReference type="GO" id="GO:0000400">
    <property type="term" value="F:four-way junction DNA binding"/>
    <property type="evidence" value="ECO:0007669"/>
    <property type="project" value="TreeGrafter"/>
</dbReference>
<dbReference type="GO" id="GO:0000707">
    <property type="term" value="P:meiotic DNA recombinase assembly"/>
    <property type="evidence" value="ECO:0007669"/>
    <property type="project" value="TreeGrafter"/>
</dbReference>
<dbReference type="PANTHER" id="PTHR46239:SF1">
    <property type="entry name" value="DNA REPAIR PROTEIN RAD51 HOMOLOG 3"/>
    <property type="match status" value="1"/>
</dbReference>
<comment type="subcellular location">
    <subcellularLocation>
        <location evidence="1">Nucleus</location>
    </subcellularLocation>
</comment>
<evidence type="ECO:0000259" key="8">
    <source>
        <dbReference type="PROSITE" id="PS50162"/>
    </source>
</evidence>
<name>A0A443SRW6_9ACAR</name>
<keyword evidence="5" id="KW-0234">DNA repair</keyword>
<dbReference type="Gene3D" id="3.40.50.300">
    <property type="entry name" value="P-loop containing nucleotide triphosphate hydrolases"/>
    <property type="match status" value="1"/>
</dbReference>
<dbReference type="PANTHER" id="PTHR46239">
    <property type="entry name" value="DNA REPAIR PROTEIN RAD51 HOMOLOG 3 RAD51C"/>
    <property type="match status" value="1"/>
</dbReference>
<evidence type="ECO:0000256" key="2">
    <source>
        <dbReference type="ARBA" id="ARBA00022741"/>
    </source>
</evidence>
<dbReference type="OrthoDB" id="5957327at2759"/>
<gene>
    <name evidence="9" type="ORF">B4U80_12673</name>
</gene>
<dbReference type="GO" id="GO:0008821">
    <property type="term" value="F:crossover junction DNA endonuclease activity"/>
    <property type="evidence" value="ECO:0007669"/>
    <property type="project" value="TreeGrafter"/>
</dbReference>
<dbReference type="InterPro" id="IPR027417">
    <property type="entry name" value="P-loop_NTPase"/>
</dbReference>